<organism evidence="5 6">
    <name type="scientific">Sporolactobacillus putidus</name>
    <dbReference type="NCBI Taxonomy" id="492735"/>
    <lineage>
        <taxon>Bacteria</taxon>
        <taxon>Bacillati</taxon>
        <taxon>Bacillota</taxon>
        <taxon>Bacilli</taxon>
        <taxon>Bacillales</taxon>
        <taxon>Sporolactobacillaceae</taxon>
        <taxon>Sporolactobacillus</taxon>
    </lineage>
</organism>
<evidence type="ECO:0000313" key="5">
    <source>
        <dbReference type="EMBL" id="GGL51049.1"/>
    </source>
</evidence>
<evidence type="ECO:0000256" key="2">
    <source>
        <dbReference type="ARBA" id="ARBA00023125"/>
    </source>
</evidence>
<dbReference type="AlphaFoldDB" id="A0A917W096"/>
<gene>
    <name evidence="5" type="ORF">GCM10007968_14150</name>
</gene>
<dbReference type="InterPro" id="IPR036388">
    <property type="entry name" value="WH-like_DNA-bd_sf"/>
</dbReference>
<evidence type="ECO:0000259" key="4">
    <source>
        <dbReference type="PROSITE" id="PS51118"/>
    </source>
</evidence>
<dbReference type="RefSeq" id="WP_229727511.1">
    <property type="nucleotide sequence ID" value="NZ_BMOK01000005.1"/>
</dbReference>
<evidence type="ECO:0000256" key="3">
    <source>
        <dbReference type="ARBA" id="ARBA00023163"/>
    </source>
</evidence>
<keyword evidence="6" id="KW-1185">Reference proteome</keyword>
<reference evidence="5" key="1">
    <citation type="journal article" date="2014" name="Int. J. Syst. Evol. Microbiol.">
        <title>Complete genome sequence of Corynebacterium casei LMG S-19264T (=DSM 44701T), isolated from a smear-ripened cheese.</title>
        <authorList>
            <consortium name="US DOE Joint Genome Institute (JGI-PGF)"/>
            <person name="Walter F."/>
            <person name="Albersmeier A."/>
            <person name="Kalinowski J."/>
            <person name="Ruckert C."/>
        </authorList>
    </citation>
    <scope>NUCLEOTIDE SEQUENCE</scope>
    <source>
        <strain evidence="5">JCM 15325</strain>
    </source>
</reference>
<dbReference type="PROSITE" id="PS51118">
    <property type="entry name" value="HTH_HXLR"/>
    <property type="match status" value="1"/>
</dbReference>
<reference evidence="5" key="2">
    <citation type="submission" date="2020-09" db="EMBL/GenBank/DDBJ databases">
        <authorList>
            <person name="Sun Q."/>
            <person name="Ohkuma M."/>
        </authorList>
    </citation>
    <scope>NUCLEOTIDE SEQUENCE</scope>
    <source>
        <strain evidence="5">JCM 15325</strain>
    </source>
</reference>
<proteinExistence type="predicted"/>
<keyword evidence="1" id="KW-0805">Transcription regulation</keyword>
<dbReference type="InterPro" id="IPR036390">
    <property type="entry name" value="WH_DNA-bd_sf"/>
</dbReference>
<accession>A0A917W096</accession>
<dbReference type="GO" id="GO:0003677">
    <property type="term" value="F:DNA binding"/>
    <property type="evidence" value="ECO:0007669"/>
    <property type="project" value="UniProtKB-KW"/>
</dbReference>
<dbReference type="Proteomes" id="UP000654670">
    <property type="component" value="Unassembled WGS sequence"/>
</dbReference>
<keyword evidence="3" id="KW-0804">Transcription</keyword>
<comment type="caution">
    <text evidence="5">The sequence shown here is derived from an EMBL/GenBank/DDBJ whole genome shotgun (WGS) entry which is preliminary data.</text>
</comment>
<evidence type="ECO:0000256" key="1">
    <source>
        <dbReference type="ARBA" id="ARBA00023015"/>
    </source>
</evidence>
<feature type="domain" description="HTH hxlR-type" evidence="4">
    <location>
        <begin position="10"/>
        <end position="105"/>
    </location>
</feature>
<dbReference type="Pfam" id="PF01638">
    <property type="entry name" value="HxlR"/>
    <property type="match status" value="1"/>
</dbReference>
<dbReference type="SUPFAM" id="SSF46785">
    <property type="entry name" value="Winged helix' DNA-binding domain"/>
    <property type="match status" value="1"/>
</dbReference>
<protein>
    <submittedName>
        <fullName evidence="5">Transcriptional regulator</fullName>
    </submittedName>
</protein>
<sequence>MAIDKNILDCPIEPVVNILSGKWTPLILWEISIGNNRYGSIHKRLPEMSTRTLSQRLRMLEKNGVVNRKVLPTMPPTVKYEPTEKGLALKPILFAMRSWSEKYCN</sequence>
<dbReference type="EMBL" id="BMOK01000005">
    <property type="protein sequence ID" value="GGL51049.1"/>
    <property type="molecule type" value="Genomic_DNA"/>
</dbReference>
<dbReference type="InterPro" id="IPR002577">
    <property type="entry name" value="HTH_HxlR"/>
</dbReference>
<evidence type="ECO:0000313" key="6">
    <source>
        <dbReference type="Proteomes" id="UP000654670"/>
    </source>
</evidence>
<name>A0A917W096_9BACL</name>
<dbReference type="PANTHER" id="PTHR33204">
    <property type="entry name" value="TRANSCRIPTIONAL REGULATOR, MARR FAMILY"/>
    <property type="match status" value="1"/>
</dbReference>
<dbReference type="Gene3D" id="1.10.10.10">
    <property type="entry name" value="Winged helix-like DNA-binding domain superfamily/Winged helix DNA-binding domain"/>
    <property type="match status" value="1"/>
</dbReference>
<keyword evidence="2" id="KW-0238">DNA-binding</keyword>